<dbReference type="NCBIfam" id="TIGR04183">
    <property type="entry name" value="Por_Secre_tail"/>
    <property type="match status" value="1"/>
</dbReference>
<proteinExistence type="predicted"/>
<feature type="domain" description="Secretion system C-terminal sorting" evidence="1">
    <location>
        <begin position="649"/>
        <end position="725"/>
    </location>
</feature>
<organism evidence="2">
    <name type="scientific">Caldithrix abyssi</name>
    <dbReference type="NCBI Taxonomy" id="187145"/>
    <lineage>
        <taxon>Bacteria</taxon>
        <taxon>Pseudomonadati</taxon>
        <taxon>Calditrichota</taxon>
        <taxon>Calditrichia</taxon>
        <taxon>Calditrichales</taxon>
        <taxon>Calditrichaceae</taxon>
        <taxon>Caldithrix</taxon>
    </lineage>
</organism>
<evidence type="ECO:0000313" key="2">
    <source>
        <dbReference type="EMBL" id="HGY55525.1"/>
    </source>
</evidence>
<dbReference type="Pfam" id="PF18962">
    <property type="entry name" value="Por_Secre_tail"/>
    <property type="match status" value="1"/>
</dbReference>
<name>A0A7V4U013_CALAY</name>
<dbReference type="InterPro" id="IPR026444">
    <property type="entry name" value="Secre_tail"/>
</dbReference>
<evidence type="ECO:0000259" key="1">
    <source>
        <dbReference type="Pfam" id="PF18962"/>
    </source>
</evidence>
<dbReference type="EMBL" id="DRQG01000071">
    <property type="protein sequence ID" value="HGY55525.1"/>
    <property type="molecule type" value="Genomic_DNA"/>
</dbReference>
<dbReference type="AlphaFoldDB" id="A0A7V4U013"/>
<reference evidence="2" key="1">
    <citation type="journal article" date="2020" name="mSystems">
        <title>Genome- and Community-Level Interaction Insights into Carbon Utilization and Element Cycling Functions of Hydrothermarchaeota in Hydrothermal Sediment.</title>
        <authorList>
            <person name="Zhou Z."/>
            <person name="Liu Y."/>
            <person name="Xu W."/>
            <person name="Pan J."/>
            <person name="Luo Z.H."/>
            <person name="Li M."/>
        </authorList>
    </citation>
    <scope>NUCLEOTIDE SEQUENCE [LARGE SCALE GENOMIC DNA]</scope>
    <source>
        <strain evidence="2">HyVt-577</strain>
    </source>
</reference>
<accession>A0A7V4U013</accession>
<sequence length="728" mass="81158">MRRIFTVVVLLTFALVVLLQAEEKQDKIIKLSDRYSIANKTMKVIPKPIEKAAEAMQTSSSGSSGSGFVRPPMRLNKTNGETVYSLIDSSLNGYGWIDSGIRGIDRFKGTDALGNSVDRLFAVYRQHIAGDTYTGYIGAHEIEVSSGLDNGSFYRATHVEVDMSNDGSVGGRYTGAVALDYPFAAFNWYKQAHPTTQAALSHPYLVTDYNGGYVNDVAEYDWTAPDWLMDDGWLHPDLAGVTNPLFPADAKENRLWRGAVDVVKDNSGVYHYAGIFSHWVSDAEQQQFGLQNDQVALAAHTNDPLNSMTYSWDEGTDPTIWEYADVTILTRAIDMNASGFGVIATIGQLNYPVDSSLYYDTLYVTYTTTNDYGYTWSAWDTLSFFNELGFPSQVQASDSLWYVNDNGDTVLYVGPAEVYCNDQVDVIVSDNNDIYIGFSAFWGGVDGAHGIMYSPYYSGQWVAIYDVDSSYWTGRHIAYNNGVYAGDESLPTHTLFWDSEIDLAFDDAGNLYAAWLDRPRTNVEYGALPRYSVDDDPNTDERDYKTDIYVARSTNGGFDWSGWVNITGTPQVDEYELNMVKTVDSRTDGTVWVGYNVCVDTTGADPQAEAYVDRKNQIWVREARGLFPPAAIDDDNPLVARKYSLEQNYPNPFNPVTHIEFVPVKAGKAQLKVYNAAGQLVNTLYNGNVNRGAKYEFEFDGTGLASGVYFYQLTLDDQSEVKKMVLLK</sequence>
<dbReference type="Proteomes" id="UP000885779">
    <property type="component" value="Unassembled WGS sequence"/>
</dbReference>
<protein>
    <submittedName>
        <fullName evidence="2">T9SS type A sorting domain-containing protein</fullName>
    </submittedName>
</protein>
<comment type="caution">
    <text evidence="2">The sequence shown here is derived from an EMBL/GenBank/DDBJ whole genome shotgun (WGS) entry which is preliminary data.</text>
</comment>
<gene>
    <name evidence="2" type="ORF">ENK44_07490</name>
</gene>
<dbReference type="Gene3D" id="2.60.40.4070">
    <property type="match status" value="1"/>
</dbReference>